<feature type="domain" description="Fimbrial-type adhesion" evidence="2">
    <location>
        <begin position="31"/>
        <end position="192"/>
    </location>
</feature>
<organism evidence="3 4">
    <name type="scientific">Achromobacter ruhlandii</name>
    <dbReference type="NCBI Taxonomy" id="72557"/>
    <lineage>
        <taxon>Bacteria</taxon>
        <taxon>Pseudomonadati</taxon>
        <taxon>Pseudomonadota</taxon>
        <taxon>Betaproteobacteria</taxon>
        <taxon>Burkholderiales</taxon>
        <taxon>Alcaligenaceae</taxon>
        <taxon>Achromobacter</taxon>
    </lineage>
</organism>
<gene>
    <name evidence="3" type="ORF">HGQ98_06060</name>
</gene>
<proteinExistence type="predicted"/>
<dbReference type="Pfam" id="PF00419">
    <property type="entry name" value="Fimbrial"/>
    <property type="match status" value="1"/>
</dbReference>
<dbReference type="GO" id="GO:0009289">
    <property type="term" value="C:pilus"/>
    <property type="evidence" value="ECO:0007669"/>
    <property type="project" value="InterPro"/>
</dbReference>
<evidence type="ECO:0000256" key="1">
    <source>
        <dbReference type="SAM" id="SignalP"/>
    </source>
</evidence>
<dbReference type="GO" id="GO:0043709">
    <property type="term" value="P:cell adhesion involved in single-species biofilm formation"/>
    <property type="evidence" value="ECO:0007669"/>
    <property type="project" value="TreeGrafter"/>
</dbReference>
<feature type="chain" id="PRO_5032521804" evidence="1">
    <location>
        <begin position="23"/>
        <end position="193"/>
    </location>
</feature>
<reference evidence="3 4" key="1">
    <citation type="submission" date="2020-04" db="EMBL/GenBank/DDBJ databases">
        <title>Achromobacter ruhlandii genome sequencing and assembly.</title>
        <authorList>
            <person name="Martins R.C.R."/>
            <person name="Perdigao-Neto L.V."/>
            <person name="Levin A.S.S."/>
            <person name="Costa S.F."/>
        </authorList>
    </citation>
    <scope>NUCLEOTIDE SEQUENCE [LARGE SCALE GENOMIC DNA]</scope>
    <source>
        <strain evidence="3 4">9035ralo</strain>
    </source>
</reference>
<dbReference type="PANTHER" id="PTHR33420">
    <property type="entry name" value="FIMBRIAL SUBUNIT ELFA-RELATED"/>
    <property type="match status" value="1"/>
</dbReference>
<dbReference type="EMBL" id="JABBZE010000035">
    <property type="protein sequence ID" value="NMU89437.1"/>
    <property type="molecule type" value="Genomic_DNA"/>
</dbReference>
<dbReference type="AlphaFoldDB" id="A0A848NED5"/>
<dbReference type="InterPro" id="IPR036937">
    <property type="entry name" value="Adhesion_dom_fimbrial_sf"/>
</dbReference>
<sequence>MIKKTILAVAFGLLSLPAAGIAAGDMGQGTITFSGSVTEAPCSISTGDNDMTIDLGQVSKNMLNAPGKFSDSVPIEIHLTGCEFAQDTGANANPAGRLSKVGVQFLGAITNAALGKITNAGTATAVAVQLLDSDNLSPVVIGAAPTAANAVQLRDGSNVLRYFARLSVVGGPGPAASGTGSISASATYSLTYF</sequence>
<evidence type="ECO:0000313" key="4">
    <source>
        <dbReference type="Proteomes" id="UP000542405"/>
    </source>
</evidence>
<dbReference type="PANTHER" id="PTHR33420:SF11">
    <property type="entry name" value="FIMBRIAL-LIKE PROTEIN"/>
    <property type="match status" value="1"/>
</dbReference>
<dbReference type="InterPro" id="IPR008966">
    <property type="entry name" value="Adhesion_dom_sf"/>
</dbReference>
<feature type="signal peptide" evidence="1">
    <location>
        <begin position="1"/>
        <end position="22"/>
    </location>
</feature>
<evidence type="ECO:0000259" key="2">
    <source>
        <dbReference type="Pfam" id="PF00419"/>
    </source>
</evidence>
<dbReference type="RefSeq" id="WP_169536102.1">
    <property type="nucleotide sequence ID" value="NZ_JABBZE010000035.1"/>
</dbReference>
<name>A0A848NED5_9BURK</name>
<protein>
    <submittedName>
        <fullName evidence="3">Fimbrial protein StdA</fullName>
    </submittedName>
</protein>
<evidence type="ECO:0000313" key="3">
    <source>
        <dbReference type="EMBL" id="NMU89437.1"/>
    </source>
</evidence>
<keyword evidence="1" id="KW-0732">Signal</keyword>
<dbReference type="SUPFAM" id="SSF49401">
    <property type="entry name" value="Bacterial adhesins"/>
    <property type="match status" value="1"/>
</dbReference>
<dbReference type="InterPro" id="IPR050263">
    <property type="entry name" value="Bact_Fimbrial_Adh_Pro"/>
</dbReference>
<dbReference type="Gene3D" id="2.60.40.1090">
    <property type="entry name" value="Fimbrial-type adhesion domain"/>
    <property type="match status" value="1"/>
</dbReference>
<comment type="caution">
    <text evidence="3">The sequence shown here is derived from an EMBL/GenBank/DDBJ whole genome shotgun (WGS) entry which is preliminary data.</text>
</comment>
<accession>A0A848NED5</accession>
<dbReference type="Proteomes" id="UP000542405">
    <property type="component" value="Unassembled WGS sequence"/>
</dbReference>
<dbReference type="InterPro" id="IPR000259">
    <property type="entry name" value="Adhesion_dom_fimbrial"/>
</dbReference>